<dbReference type="RefSeq" id="WP_091842882.1">
    <property type="nucleotide sequence ID" value="NZ_FOCM01000001.1"/>
</dbReference>
<dbReference type="GO" id="GO:0006281">
    <property type="term" value="P:DNA repair"/>
    <property type="evidence" value="ECO:0007669"/>
    <property type="project" value="TreeGrafter"/>
</dbReference>
<dbReference type="InterPro" id="IPR023214">
    <property type="entry name" value="HAD_sf"/>
</dbReference>
<gene>
    <name evidence="5" type="ORF">SAMN04488011_10128</name>
</gene>
<accession>A0A1H8A9B0</accession>
<dbReference type="InterPro" id="IPR023198">
    <property type="entry name" value="PGP-like_dom2"/>
</dbReference>
<dbReference type="AlphaFoldDB" id="A0A1H8A9B0"/>
<protein>
    <recommendedName>
        <fullName evidence="4">phosphoglycolate phosphatase</fullName>
        <ecNumber evidence="4">3.1.3.18</ecNumber>
    </recommendedName>
</protein>
<dbReference type="InterPro" id="IPR036412">
    <property type="entry name" value="HAD-like_sf"/>
</dbReference>
<dbReference type="Pfam" id="PF13419">
    <property type="entry name" value="HAD_2"/>
    <property type="match status" value="1"/>
</dbReference>
<dbReference type="NCBIfam" id="TIGR01549">
    <property type="entry name" value="HAD-SF-IA-v1"/>
    <property type="match status" value="1"/>
</dbReference>
<evidence type="ECO:0000256" key="3">
    <source>
        <dbReference type="ARBA" id="ARBA00006171"/>
    </source>
</evidence>
<dbReference type="GO" id="GO:0005829">
    <property type="term" value="C:cytosol"/>
    <property type="evidence" value="ECO:0007669"/>
    <property type="project" value="TreeGrafter"/>
</dbReference>
<comment type="catalytic activity">
    <reaction evidence="1">
        <text>2-phosphoglycolate + H2O = glycolate + phosphate</text>
        <dbReference type="Rhea" id="RHEA:14369"/>
        <dbReference type="ChEBI" id="CHEBI:15377"/>
        <dbReference type="ChEBI" id="CHEBI:29805"/>
        <dbReference type="ChEBI" id="CHEBI:43474"/>
        <dbReference type="ChEBI" id="CHEBI:58033"/>
        <dbReference type="EC" id="3.1.3.18"/>
    </reaction>
</comment>
<dbReference type="InterPro" id="IPR050155">
    <property type="entry name" value="HAD-like_hydrolase_sf"/>
</dbReference>
<comment type="pathway">
    <text evidence="2">Organic acid metabolism; glycolate biosynthesis; glycolate from 2-phosphoglycolate: step 1/1.</text>
</comment>
<evidence type="ECO:0000313" key="6">
    <source>
        <dbReference type="Proteomes" id="UP000199372"/>
    </source>
</evidence>
<keyword evidence="6" id="KW-1185">Reference proteome</keyword>
<name>A0A1H8A9B0_9RHOB</name>
<dbReference type="OrthoDB" id="9793014at2"/>
<sequence>MSASRQTVIFDLDGTLVDTGADLIAAANASFRDMGLGDLLDPEADKATAFRGARAMLRLGLGRTGAVDETVVDREYPGLLAHYDRAVCVHSRLYPGAVEAAEALRGRGVALGIATNKPFGLADKLLRALGVRDHFGPLVGADSLPVRKPDPAHLWEAVDLAGGARERTLLVGDTETDRTTSRNAGVPSVLVTFGPEGRDIARLAPEALLDHFDDLPDLVDRLLG</sequence>
<evidence type="ECO:0000256" key="4">
    <source>
        <dbReference type="ARBA" id="ARBA00013078"/>
    </source>
</evidence>
<dbReference type="SFLD" id="SFLDG01129">
    <property type="entry name" value="C1.5:_HAD__Beta-PGM__Phosphata"/>
    <property type="match status" value="1"/>
</dbReference>
<dbReference type="PRINTS" id="PR00413">
    <property type="entry name" value="HADHALOGNASE"/>
</dbReference>
<dbReference type="PANTHER" id="PTHR43434">
    <property type="entry name" value="PHOSPHOGLYCOLATE PHOSPHATASE"/>
    <property type="match status" value="1"/>
</dbReference>
<dbReference type="SUPFAM" id="SSF56784">
    <property type="entry name" value="HAD-like"/>
    <property type="match status" value="1"/>
</dbReference>
<dbReference type="Proteomes" id="UP000199372">
    <property type="component" value="Unassembled WGS sequence"/>
</dbReference>
<comment type="similarity">
    <text evidence="3">Belongs to the HAD-like hydrolase superfamily. CbbY/CbbZ/Gph/YieH family.</text>
</comment>
<proteinExistence type="inferred from homology"/>
<dbReference type="EC" id="3.1.3.18" evidence="4"/>
<dbReference type="InterPro" id="IPR041492">
    <property type="entry name" value="HAD_2"/>
</dbReference>
<organism evidence="5 6">
    <name type="scientific">Palleronia pelagia</name>
    <dbReference type="NCBI Taxonomy" id="387096"/>
    <lineage>
        <taxon>Bacteria</taxon>
        <taxon>Pseudomonadati</taxon>
        <taxon>Pseudomonadota</taxon>
        <taxon>Alphaproteobacteria</taxon>
        <taxon>Rhodobacterales</taxon>
        <taxon>Roseobacteraceae</taxon>
        <taxon>Palleronia</taxon>
    </lineage>
</organism>
<dbReference type="GO" id="GO:0008967">
    <property type="term" value="F:phosphoglycolate phosphatase activity"/>
    <property type="evidence" value="ECO:0007669"/>
    <property type="project" value="UniProtKB-EC"/>
</dbReference>
<evidence type="ECO:0000256" key="2">
    <source>
        <dbReference type="ARBA" id="ARBA00004818"/>
    </source>
</evidence>
<dbReference type="EMBL" id="FOCM01000001">
    <property type="protein sequence ID" value="SEM66127.1"/>
    <property type="molecule type" value="Genomic_DNA"/>
</dbReference>
<evidence type="ECO:0000313" key="5">
    <source>
        <dbReference type="EMBL" id="SEM66127.1"/>
    </source>
</evidence>
<dbReference type="SFLD" id="SFLDS00003">
    <property type="entry name" value="Haloacid_Dehalogenase"/>
    <property type="match status" value="1"/>
</dbReference>
<evidence type="ECO:0000256" key="1">
    <source>
        <dbReference type="ARBA" id="ARBA00000830"/>
    </source>
</evidence>
<reference evidence="6" key="1">
    <citation type="submission" date="2016-10" db="EMBL/GenBank/DDBJ databases">
        <authorList>
            <person name="Varghese N."/>
            <person name="Submissions S."/>
        </authorList>
    </citation>
    <scope>NUCLEOTIDE SEQUENCE [LARGE SCALE GENOMIC DNA]</scope>
    <source>
        <strain evidence="6">DSM 26893</strain>
    </source>
</reference>
<dbReference type="PANTHER" id="PTHR43434:SF1">
    <property type="entry name" value="PHOSPHOGLYCOLATE PHOSPHATASE"/>
    <property type="match status" value="1"/>
</dbReference>
<dbReference type="Gene3D" id="3.40.50.1000">
    <property type="entry name" value="HAD superfamily/HAD-like"/>
    <property type="match status" value="1"/>
</dbReference>
<dbReference type="InterPro" id="IPR006439">
    <property type="entry name" value="HAD-SF_hydro_IA"/>
</dbReference>
<dbReference type="Gene3D" id="1.10.150.240">
    <property type="entry name" value="Putative phosphatase, domain 2"/>
    <property type="match status" value="1"/>
</dbReference>